<protein>
    <recommendedName>
        <fullName evidence="1">F-box domain-containing protein</fullName>
    </recommendedName>
</protein>
<reference evidence="2" key="1">
    <citation type="submission" date="2023-01" db="EMBL/GenBank/DDBJ databases">
        <title>Colletotrichum chrysophilum M932 genome sequence.</title>
        <authorList>
            <person name="Baroncelli R."/>
        </authorList>
    </citation>
    <scope>NUCLEOTIDE SEQUENCE</scope>
    <source>
        <strain evidence="2">M932</strain>
    </source>
</reference>
<feature type="domain" description="F-box" evidence="1">
    <location>
        <begin position="10"/>
        <end position="59"/>
    </location>
</feature>
<sequence length="466" mass="53383">MGLNPAFCSSMGFLNVPSELFTMIISHLETRHLKQLMESNKAIYSLVTPVFYRKVWTKRQTCCDLAGLVNLLRRLPDICQLISVLNIDEMDESGFRELLSLELPNLEAINVEHACGTVKTADTERREELNAGIRLKPKLIKFAILDACRHVDAVQSNEVEETASLYKIHAQDSVYFSQPTLARLKLAHLDLSAFRKHPAEPFPMEALRHMEIDDCHIHIASLGKFLLRASSLQSFRFRHHRHLSFCRSSFVSLLSGCKETLETLELSWRSSLSHYDFRGPMLFEEFTAMKQLLVDPQALFVNYLGSTNLRPMLKHVLAPNLEVLMLEGVRERAHQHDSDQDHLGQTSTIGQPDEKLLSDIINFKSEILPHLRYVLLCDCSSIEDLDRFCEMADRQNVRLALLTTQIDQPIPNLELLDSSWAEHASDKEERTDYQQVRCYDGSSWVCRDASFTVVDAHSEENSPWEQ</sequence>
<comment type="caution">
    <text evidence="2">The sequence shown here is derived from an EMBL/GenBank/DDBJ whole genome shotgun (WGS) entry which is preliminary data.</text>
</comment>
<evidence type="ECO:0000313" key="2">
    <source>
        <dbReference type="EMBL" id="KAK1856947.1"/>
    </source>
</evidence>
<dbReference type="AlphaFoldDB" id="A0AAD9AZY3"/>
<dbReference type="Proteomes" id="UP001243330">
    <property type="component" value="Unassembled WGS sequence"/>
</dbReference>
<organism evidence="2 3">
    <name type="scientific">Colletotrichum chrysophilum</name>
    <dbReference type="NCBI Taxonomy" id="1836956"/>
    <lineage>
        <taxon>Eukaryota</taxon>
        <taxon>Fungi</taxon>
        <taxon>Dikarya</taxon>
        <taxon>Ascomycota</taxon>
        <taxon>Pezizomycotina</taxon>
        <taxon>Sordariomycetes</taxon>
        <taxon>Hypocreomycetidae</taxon>
        <taxon>Glomerellales</taxon>
        <taxon>Glomerellaceae</taxon>
        <taxon>Colletotrichum</taxon>
        <taxon>Colletotrichum gloeosporioides species complex</taxon>
    </lineage>
</organism>
<dbReference type="InterPro" id="IPR001810">
    <property type="entry name" value="F-box_dom"/>
</dbReference>
<dbReference type="SUPFAM" id="SSF52047">
    <property type="entry name" value="RNI-like"/>
    <property type="match status" value="1"/>
</dbReference>
<dbReference type="PROSITE" id="PS50181">
    <property type="entry name" value="FBOX"/>
    <property type="match status" value="1"/>
</dbReference>
<accession>A0AAD9AZY3</accession>
<dbReference type="EMBL" id="JAQOWY010000004">
    <property type="protein sequence ID" value="KAK1856947.1"/>
    <property type="molecule type" value="Genomic_DNA"/>
</dbReference>
<gene>
    <name evidence="2" type="ORF">CCHR01_00509</name>
</gene>
<name>A0AAD9AZY3_9PEZI</name>
<proteinExistence type="predicted"/>
<evidence type="ECO:0000313" key="3">
    <source>
        <dbReference type="Proteomes" id="UP001243330"/>
    </source>
</evidence>
<evidence type="ECO:0000259" key="1">
    <source>
        <dbReference type="PROSITE" id="PS50181"/>
    </source>
</evidence>
<keyword evidence="3" id="KW-1185">Reference proteome</keyword>